<dbReference type="Proteomes" id="UP000179642">
    <property type="component" value="Unassembled WGS sequence"/>
</dbReference>
<feature type="region of interest" description="Disordered" evidence="1">
    <location>
        <begin position="16"/>
        <end position="70"/>
    </location>
</feature>
<evidence type="ECO:0000313" key="2">
    <source>
        <dbReference type="EMBL" id="OIJ87699.1"/>
    </source>
</evidence>
<organism evidence="2 3">
    <name type="scientific">Streptomyces monashensis</name>
    <dbReference type="NCBI Taxonomy" id="1678012"/>
    <lineage>
        <taxon>Bacteria</taxon>
        <taxon>Bacillati</taxon>
        <taxon>Actinomycetota</taxon>
        <taxon>Actinomycetes</taxon>
        <taxon>Kitasatosporales</taxon>
        <taxon>Streptomycetaceae</taxon>
        <taxon>Streptomyces</taxon>
    </lineage>
</organism>
<dbReference type="OrthoDB" id="3700737at2"/>
<comment type="caution">
    <text evidence="2">The sequence shown here is derived from an EMBL/GenBank/DDBJ whole genome shotgun (WGS) entry which is preliminary data.</text>
</comment>
<proteinExistence type="predicted"/>
<protein>
    <submittedName>
        <fullName evidence="2">Uncharacterized protein</fullName>
    </submittedName>
</protein>
<gene>
    <name evidence="2" type="ORF">BIV23_42580</name>
</gene>
<name>A0A1S2P1R5_9ACTN</name>
<feature type="compositionally biased region" description="Basic residues" evidence="1">
    <location>
        <begin position="18"/>
        <end position="42"/>
    </location>
</feature>
<evidence type="ECO:0000256" key="1">
    <source>
        <dbReference type="SAM" id="MobiDB-lite"/>
    </source>
</evidence>
<dbReference type="AlphaFoldDB" id="A0A1S2P1R5"/>
<keyword evidence="3" id="KW-1185">Reference proteome</keyword>
<evidence type="ECO:0000313" key="3">
    <source>
        <dbReference type="Proteomes" id="UP000179642"/>
    </source>
</evidence>
<reference evidence="2 3" key="1">
    <citation type="submission" date="2016-10" db="EMBL/GenBank/DDBJ databases">
        <title>Genome sequence of Streptomyces sp. MUSC 1.</title>
        <authorList>
            <person name="Lee L.-H."/>
            <person name="Ser H.-L."/>
            <person name="Law J.W.-F."/>
        </authorList>
    </citation>
    <scope>NUCLEOTIDE SEQUENCE [LARGE SCALE GENOMIC DNA]</scope>
    <source>
        <strain evidence="2 3">MUSC 1</strain>
    </source>
</reference>
<accession>A0A1S2P1R5</accession>
<dbReference type="EMBL" id="MLYO01000110">
    <property type="protein sequence ID" value="OIJ87699.1"/>
    <property type="molecule type" value="Genomic_DNA"/>
</dbReference>
<sequence length="70" mass="8147">MARALATALREIRERPLPPRRLRSSPRVIKRKMSNWKLKRTEHRNPPRPGIPHVTLVGPTKTKPAHRKTT</sequence>